<feature type="region of interest" description="Disordered" evidence="1">
    <location>
        <begin position="83"/>
        <end position="107"/>
    </location>
</feature>
<accession>A0A174H5R2</accession>
<dbReference type="Proteomes" id="UP000095746">
    <property type="component" value="Unassembled WGS sequence"/>
</dbReference>
<reference evidence="2 3" key="1">
    <citation type="submission" date="2015-09" db="EMBL/GenBank/DDBJ databases">
        <authorList>
            <consortium name="Pathogen Informatics"/>
        </authorList>
    </citation>
    <scope>NUCLEOTIDE SEQUENCE [LARGE SCALE GENOMIC DNA]</scope>
    <source>
        <strain evidence="2 3">2789STDY5608854</strain>
    </source>
</reference>
<dbReference type="EMBL" id="CYZT01000147">
    <property type="protein sequence ID" value="CUO70243.1"/>
    <property type="molecule type" value="Genomic_DNA"/>
</dbReference>
<name>A0A174H5R2_FLAPL</name>
<evidence type="ECO:0000313" key="3">
    <source>
        <dbReference type="Proteomes" id="UP000095746"/>
    </source>
</evidence>
<evidence type="ECO:0000313" key="2">
    <source>
        <dbReference type="EMBL" id="CUO70243.1"/>
    </source>
</evidence>
<sequence length="107" mass="11649">MNSMGSRWGRMSSTSSWVRLRVCCPFRASASFSFAGSSSSHPLRKISRPAGTARSLTLAQREGQPHTTSTAGYFTPAWAVTNSASGKKPPMRLTRATRSYRGLQPPQ</sequence>
<protein>
    <submittedName>
        <fullName evidence="2">Uncharacterized protein</fullName>
    </submittedName>
</protein>
<organism evidence="2 3">
    <name type="scientific">Flavonifractor plautii</name>
    <name type="common">Fusobacterium plautii</name>
    <dbReference type="NCBI Taxonomy" id="292800"/>
    <lineage>
        <taxon>Bacteria</taxon>
        <taxon>Bacillati</taxon>
        <taxon>Bacillota</taxon>
        <taxon>Clostridia</taxon>
        <taxon>Eubacteriales</taxon>
        <taxon>Oscillospiraceae</taxon>
        <taxon>Flavonifractor</taxon>
    </lineage>
</organism>
<dbReference type="AlphaFoldDB" id="A0A174H5R2"/>
<evidence type="ECO:0000256" key="1">
    <source>
        <dbReference type="SAM" id="MobiDB-lite"/>
    </source>
</evidence>
<gene>
    <name evidence="2" type="ORF">ERS852411_02001</name>
</gene>
<proteinExistence type="predicted"/>